<sequence length="438" mass="43277">MAAQLIANPFRPVINLQGGFEAGALLDVFTAGTTTRVSVYTTDALTTELPNPVVANSVGSFPPVYYNDGVAIRVRVRAADGSLIPNGDTDPYIPDGFNAEAFADQAGVSAVSAAASAVTAATSATNAGTSASAAAASAATAVLSPGTSATSTTSLLIGTGSKSLTIETGKAFALGQFVLISRTSAPNNWMFGQITAFTSGTGALTVNAQATNGSGTFTDWTVALSGPSGSVGVVDIVSGTTGTLTVARGGTGSTTAAGARTALGSTTVGDGLFTLANPSAVRFLRVNADNSVSARTAAELRGDIAAAASGANTDITSLARGTTLTASGTVAADTLGFRGLPANAQTGGYTLVLDDAGRMVTNTTGGWAIPANGTTAFPVGTTTVLYNNSGSAQNITITTDTLRQAGTANTGTRSLAARGFATLVKVAATEWVASGDIT</sequence>
<organism evidence="1">
    <name type="scientific">uncultured Caudovirales phage</name>
    <dbReference type="NCBI Taxonomy" id="2100421"/>
    <lineage>
        <taxon>Viruses</taxon>
        <taxon>Duplodnaviria</taxon>
        <taxon>Heunggongvirae</taxon>
        <taxon>Uroviricota</taxon>
        <taxon>Caudoviricetes</taxon>
        <taxon>Peduoviridae</taxon>
        <taxon>Maltschvirus</taxon>
        <taxon>Maltschvirus maltsch</taxon>
    </lineage>
</organism>
<protein>
    <submittedName>
        <fullName evidence="1">Uncharacterized protein</fullName>
    </submittedName>
</protein>
<gene>
    <name evidence="1" type="ORF">UFOVP368_19</name>
</gene>
<accession>A0A6J7X0T0</accession>
<reference evidence="1" key="1">
    <citation type="submission" date="2020-05" db="EMBL/GenBank/DDBJ databases">
        <authorList>
            <person name="Chiriac C."/>
            <person name="Salcher M."/>
            <person name="Ghai R."/>
            <person name="Kavagutti S V."/>
        </authorList>
    </citation>
    <scope>NUCLEOTIDE SEQUENCE</scope>
</reference>
<proteinExistence type="predicted"/>
<name>A0A6J7X0T0_9CAUD</name>
<evidence type="ECO:0000313" key="1">
    <source>
        <dbReference type="EMBL" id="CAB5222602.1"/>
    </source>
</evidence>
<dbReference type="EMBL" id="LR798303">
    <property type="protein sequence ID" value="CAB5222602.1"/>
    <property type="molecule type" value="Genomic_DNA"/>
</dbReference>